<gene>
    <name evidence="1" type="ORF">FKW44_004640</name>
</gene>
<evidence type="ECO:0000313" key="1">
    <source>
        <dbReference type="EMBL" id="QQP52475.1"/>
    </source>
</evidence>
<sequence length="65" mass="7474">MYKCCGRRPPTRPEGLAKAAERQWASLHYNWSLSVRLSSIDAETTEAREPKFGTQMHLDHVMVLD</sequence>
<dbReference type="AlphaFoldDB" id="A0A7T8HM72"/>
<dbReference type="Proteomes" id="UP000595437">
    <property type="component" value="Chromosome 3"/>
</dbReference>
<proteinExistence type="predicted"/>
<reference evidence="2" key="1">
    <citation type="submission" date="2021-01" db="EMBL/GenBank/DDBJ databases">
        <title>Caligus Genome Assembly.</title>
        <authorList>
            <person name="Gallardo-Escarate C."/>
        </authorList>
    </citation>
    <scope>NUCLEOTIDE SEQUENCE [LARGE SCALE GENOMIC DNA]</scope>
</reference>
<dbReference type="EMBL" id="CP045892">
    <property type="protein sequence ID" value="QQP52475.1"/>
    <property type="molecule type" value="Genomic_DNA"/>
</dbReference>
<protein>
    <submittedName>
        <fullName evidence="1">Uncharacterized protein</fullName>
    </submittedName>
</protein>
<accession>A0A7T8HM72</accession>
<organism evidence="1 2">
    <name type="scientific">Caligus rogercresseyi</name>
    <name type="common">Sea louse</name>
    <dbReference type="NCBI Taxonomy" id="217165"/>
    <lineage>
        <taxon>Eukaryota</taxon>
        <taxon>Metazoa</taxon>
        <taxon>Ecdysozoa</taxon>
        <taxon>Arthropoda</taxon>
        <taxon>Crustacea</taxon>
        <taxon>Multicrustacea</taxon>
        <taxon>Hexanauplia</taxon>
        <taxon>Copepoda</taxon>
        <taxon>Siphonostomatoida</taxon>
        <taxon>Caligidae</taxon>
        <taxon>Caligus</taxon>
    </lineage>
</organism>
<name>A0A7T8HM72_CALRO</name>
<evidence type="ECO:0000313" key="2">
    <source>
        <dbReference type="Proteomes" id="UP000595437"/>
    </source>
</evidence>
<keyword evidence="2" id="KW-1185">Reference proteome</keyword>